<dbReference type="RefSeq" id="WP_007558633.1">
    <property type="nucleotide sequence ID" value="NZ_DS990119.1"/>
</dbReference>
<organism evidence="3 4">
    <name type="scientific">Phocaeicola plebeius (strain DSM 17135 / JCM 12973 / CCUG 54634 / M2)</name>
    <name type="common">Bacteroides plebeius</name>
    <dbReference type="NCBI Taxonomy" id="484018"/>
    <lineage>
        <taxon>Bacteria</taxon>
        <taxon>Pseudomonadati</taxon>
        <taxon>Bacteroidota</taxon>
        <taxon>Bacteroidia</taxon>
        <taxon>Bacteroidales</taxon>
        <taxon>Bacteroidaceae</taxon>
        <taxon>Phocaeicola</taxon>
    </lineage>
</organism>
<dbReference type="GeneID" id="43183530"/>
<dbReference type="AlphaFoldDB" id="B5CWB5"/>
<dbReference type="HOGENOM" id="CLU_004317_1_0_10"/>
<proteinExistence type="predicted"/>
<dbReference type="SUPFAM" id="SSF56935">
    <property type="entry name" value="Porins"/>
    <property type="match status" value="1"/>
</dbReference>
<evidence type="ECO:0000256" key="1">
    <source>
        <dbReference type="SAM" id="SignalP"/>
    </source>
</evidence>
<dbReference type="Gene3D" id="2.170.130.10">
    <property type="entry name" value="TonB-dependent receptor, plug domain"/>
    <property type="match status" value="1"/>
</dbReference>
<keyword evidence="1" id="KW-0732">Signal</keyword>
<name>B5CWB5_PHOPM</name>
<reference evidence="3 4" key="1">
    <citation type="submission" date="2008-08" db="EMBL/GenBank/DDBJ databases">
        <title>Draft genome sequence of Bacteroides plebeius (DSM 17135).</title>
        <authorList>
            <person name="Sudarsanam P."/>
            <person name="Ley R."/>
            <person name="Guruge J."/>
            <person name="Turnbaugh P.J."/>
            <person name="Mahowald M."/>
            <person name="Liep D."/>
            <person name="Gordon J."/>
        </authorList>
    </citation>
    <scope>NUCLEOTIDE SEQUENCE [LARGE SCALE GENOMIC DNA]</scope>
    <source>
        <strain evidence="4">DSM 17135 / JCM 12973 / M2</strain>
    </source>
</reference>
<dbReference type="InterPro" id="IPR012910">
    <property type="entry name" value="Plug_dom"/>
</dbReference>
<dbReference type="NCBIfam" id="TIGR04056">
    <property type="entry name" value="OMP_RagA_SusC"/>
    <property type="match status" value="1"/>
</dbReference>
<evidence type="ECO:0000259" key="2">
    <source>
        <dbReference type="Pfam" id="PF07715"/>
    </source>
</evidence>
<sequence>MKNRKAISSLLALFSANLLFAQNTLPVEDTDNKEAGRVVNLAYQKMDLNQTTGSVSVVNPDEVLKYDSRQDVQSALQNKITGLTGVNLHGMGNVIYVVDGVVKDITYLNLLEIEQITVLKDAVSRVLYGADADTGVVLITTKKGDFGKNKMKFNAEYGMQQAIAYPKYLDAASYMEVYNRAYLNDGGSENALPYSSQLISNTRNKVDPFLYPDVDYYGDAFVKDVVSFSNVYGEASGGNDKVRYYMNLGWKRNEQWFKAADSNVQDVLSVRGKVDFDVTKWLRMNVDATAVFDILNTPNVSTYDDNGVETETFWTKASSYLPHSFPLLIPTDRINNMAELTGVKTINDRYVLGGTSVYQDNLLGDLTQKGNVTQMDRYVQFRTGMDLDLNGITKGLTANGMFSFEFTNKYFQLINNSYAIYEIGNMDMQNNFSVTKIGNDKTTTSQTIDYKNMDFGRKMQAHLTLNYQRRFGKFDVSALLLGNMKKYWANNVAQDVKKLSYGFSANLMYDDKYIVEVAGLNQGSNKLSPDDRWGYSSSYGLGWIMSQEDFMKDVDWMNYLKLRASYGIIKNDNWTLGTYDGYFLYDSNYSSSYVWNYNNGANKNNSLLITSLGNTYSWQQRKELNVGFEANLFDKRTWVEAAYFNSTYEDQLTEMKNSTPYTIGNVAVFENYNSTRYQGVELGINHTEKWNKFTLSAGLNYMYTTSEILKYEEQVYDSPYNKHMTRVGTYANALIGYEADRLYSEEDFDESGNLVEGLPKTTFGTVRPGDIKYVDYNGDGSITEDDQHVLGRSGNNHFVALNLNFTYDRWSLYIQANGGFGGKGFMNSDYYWFKGNEAKYSEYALQAYNPDAPDANATYPRLTLTNGNNNYRNSTFWMYDRSQFSLSALQLSYNFKMKENIAIKGLQAYLRGSNLLMIAKDKKILELNVGSAPQNRVFALGLVATF</sequence>
<dbReference type="EMBL" id="ABQC02000012">
    <property type="protein sequence ID" value="EDY96562.1"/>
    <property type="molecule type" value="Genomic_DNA"/>
</dbReference>
<accession>B5CWB5</accession>
<protein>
    <submittedName>
        <fullName evidence="3">TonB-linked outer membrane protein, SusC/RagA family</fullName>
    </submittedName>
</protein>
<dbReference type="Pfam" id="PF07715">
    <property type="entry name" value="Plug"/>
    <property type="match status" value="1"/>
</dbReference>
<reference evidence="3 4" key="2">
    <citation type="submission" date="2008-08" db="EMBL/GenBank/DDBJ databases">
        <authorList>
            <person name="Fulton L."/>
            <person name="Clifton S."/>
            <person name="Fulton B."/>
            <person name="Xu J."/>
            <person name="Minx P."/>
            <person name="Pepin K.H."/>
            <person name="Johnson M."/>
            <person name="Thiruvilangam P."/>
            <person name="Bhonagiri V."/>
            <person name="Nash W.E."/>
            <person name="Mardis E.R."/>
            <person name="Wilson R.K."/>
        </authorList>
    </citation>
    <scope>NUCLEOTIDE SEQUENCE [LARGE SCALE GENOMIC DNA]</scope>
    <source>
        <strain evidence="4">DSM 17135 / JCM 12973 / M2</strain>
    </source>
</reference>
<dbReference type="eggNOG" id="COG1629">
    <property type="taxonomic scope" value="Bacteria"/>
</dbReference>
<dbReference type="Proteomes" id="UP000003452">
    <property type="component" value="Unassembled WGS sequence"/>
</dbReference>
<gene>
    <name evidence="3" type="ORF">BACPLE_01005</name>
</gene>
<evidence type="ECO:0000313" key="3">
    <source>
        <dbReference type="EMBL" id="EDY96562.1"/>
    </source>
</evidence>
<dbReference type="InterPro" id="IPR037066">
    <property type="entry name" value="Plug_dom_sf"/>
</dbReference>
<evidence type="ECO:0000313" key="4">
    <source>
        <dbReference type="Proteomes" id="UP000003452"/>
    </source>
</evidence>
<dbReference type="InterPro" id="IPR023996">
    <property type="entry name" value="TonB-dep_OMP_SusC/RagA"/>
</dbReference>
<comment type="caution">
    <text evidence="3">The sequence shown here is derived from an EMBL/GenBank/DDBJ whole genome shotgun (WGS) entry which is preliminary data.</text>
</comment>
<dbReference type="OrthoDB" id="9768177at2"/>
<feature type="signal peptide" evidence="1">
    <location>
        <begin position="1"/>
        <end position="21"/>
    </location>
</feature>
<feature type="domain" description="TonB-dependent receptor plug" evidence="2">
    <location>
        <begin position="48"/>
        <end position="136"/>
    </location>
</feature>
<feature type="chain" id="PRO_5002828950" evidence="1">
    <location>
        <begin position="22"/>
        <end position="946"/>
    </location>
</feature>